<dbReference type="InterPro" id="IPR011010">
    <property type="entry name" value="DNA_brk_join_enz"/>
</dbReference>
<gene>
    <name evidence="1" type="ORF">THS5294_01904</name>
</gene>
<accession>A0A0P1EZE7</accession>
<dbReference type="GO" id="GO:0003677">
    <property type="term" value="F:DNA binding"/>
    <property type="evidence" value="ECO:0007669"/>
    <property type="project" value="InterPro"/>
</dbReference>
<dbReference type="AlphaFoldDB" id="A0A0P1EZE7"/>
<evidence type="ECO:0000313" key="2">
    <source>
        <dbReference type="Proteomes" id="UP000051298"/>
    </source>
</evidence>
<protein>
    <recommendedName>
        <fullName evidence="3">Integrase</fullName>
    </recommendedName>
</protein>
<dbReference type="SUPFAM" id="SSF56349">
    <property type="entry name" value="DNA breaking-rejoining enzymes"/>
    <property type="match status" value="1"/>
</dbReference>
<organism evidence="1 2">
    <name type="scientific">Thalassobacter stenotrophicus</name>
    <dbReference type="NCBI Taxonomy" id="266809"/>
    <lineage>
        <taxon>Bacteria</taxon>
        <taxon>Pseudomonadati</taxon>
        <taxon>Pseudomonadota</taxon>
        <taxon>Alphaproteobacteria</taxon>
        <taxon>Rhodobacterales</taxon>
        <taxon>Roseobacteraceae</taxon>
        <taxon>Thalassobacter</taxon>
    </lineage>
</organism>
<reference evidence="1 2" key="1">
    <citation type="submission" date="2015-09" db="EMBL/GenBank/DDBJ databases">
        <authorList>
            <consortium name="Swine Surveillance"/>
        </authorList>
    </citation>
    <scope>NUCLEOTIDE SEQUENCE [LARGE SCALE GENOMIC DNA]</scope>
    <source>
        <strain evidence="1 2">CECT 5294</strain>
    </source>
</reference>
<name>A0A0P1EZE7_9RHOB</name>
<evidence type="ECO:0008006" key="3">
    <source>
        <dbReference type="Google" id="ProtNLM"/>
    </source>
</evidence>
<dbReference type="Proteomes" id="UP000051298">
    <property type="component" value="Unassembled WGS sequence"/>
</dbReference>
<dbReference type="EMBL" id="CYRX01000026">
    <property type="protein sequence ID" value="CUH60609.1"/>
    <property type="molecule type" value="Genomic_DNA"/>
</dbReference>
<evidence type="ECO:0000313" key="1">
    <source>
        <dbReference type="EMBL" id="CUH60609.1"/>
    </source>
</evidence>
<proteinExistence type="predicted"/>
<sequence length="99" mass="11273">MPLPGAFERLLYTALPASGRLFPHLSLNEVVKRYTKLRVRHPEVYGTVFHSTRKWFITQCERTDVSEYYTATLVGHYSARSASKLTYGLYSAGISDAQK</sequence>